<dbReference type="GO" id="GO:0003677">
    <property type="term" value="F:DNA binding"/>
    <property type="evidence" value="ECO:0007669"/>
    <property type="project" value="InterPro"/>
</dbReference>
<sequence>MNNLQLYNANNLEVMATLSDESIDVICIDPPYLYLKNQKLERPFDETKFFAECKRLLTKKGFIVMFGRGTSFYRWNTILDGLGFVFKEEVIWDKIYVSSPLMPMSRIHETISILAKKEGGINKVKVPYLEMKGHDIDSIVTDIKRLKTTFKNTKSLNAVLEFLENNKVPTDTPVRTDRYNCDTFTKYNTIATQDKQKGDRCVDVMQSIQIGLNEKSIIRTDRDKERTANFDVVASKETKDSDRYVNVMQSIQFGFNEKTIIKQARDHYNTIHPTQKPVRLLERLLALVIPKDKPRNEVVVADFFAGSMSCMEAVHNMGMRGIATEIDEEYFEKGKQRIDKLIN</sequence>
<dbReference type="PRINTS" id="PR00508">
    <property type="entry name" value="S21N4MTFRASE"/>
</dbReference>
<dbReference type="Pfam" id="PF01555">
    <property type="entry name" value="N6_N4_Mtase"/>
    <property type="match status" value="1"/>
</dbReference>
<feature type="domain" description="DNA methylase N-4/N-6" evidence="3">
    <location>
        <begin position="23"/>
        <end position="333"/>
    </location>
</feature>
<keyword evidence="2" id="KW-0808">Transferase</keyword>
<accession>A0A8S5SL34</accession>
<dbReference type="Gene3D" id="3.40.50.150">
    <property type="entry name" value="Vaccinia Virus protein VP39"/>
    <property type="match status" value="1"/>
</dbReference>
<reference evidence="4" key="1">
    <citation type="journal article" date="2021" name="Proc. Natl. Acad. Sci. U.S.A.">
        <title>A Catalog of Tens of Thousands of Viruses from Human Metagenomes Reveals Hidden Associations with Chronic Diseases.</title>
        <authorList>
            <person name="Tisza M.J."/>
            <person name="Buck C.B."/>
        </authorList>
    </citation>
    <scope>NUCLEOTIDE SEQUENCE</scope>
    <source>
        <strain evidence="4">CtJYR23</strain>
    </source>
</reference>
<name>A0A8S5SL34_9CAUD</name>
<evidence type="ECO:0000256" key="2">
    <source>
        <dbReference type="ARBA" id="ARBA00022679"/>
    </source>
</evidence>
<dbReference type="InterPro" id="IPR001091">
    <property type="entry name" value="RM_Methyltransferase"/>
</dbReference>
<proteinExistence type="predicted"/>
<evidence type="ECO:0000256" key="1">
    <source>
        <dbReference type="ARBA" id="ARBA00022603"/>
    </source>
</evidence>
<organism evidence="4">
    <name type="scientific">Siphoviridae sp. ctJYR23</name>
    <dbReference type="NCBI Taxonomy" id="2827837"/>
    <lineage>
        <taxon>Viruses</taxon>
        <taxon>Duplodnaviria</taxon>
        <taxon>Heunggongvirae</taxon>
        <taxon>Uroviricota</taxon>
        <taxon>Caudoviricetes</taxon>
    </lineage>
</organism>
<dbReference type="GO" id="GO:0032259">
    <property type="term" value="P:methylation"/>
    <property type="evidence" value="ECO:0007669"/>
    <property type="project" value="UniProtKB-KW"/>
</dbReference>
<evidence type="ECO:0000313" key="4">
    <source>
        <dbReference type="EMBL" id="DAF51721.1"/>
    </source>
</evidence>
<keyword evidence="1 4" id="KW-0489">Methyltransferase</keyword>
<dbReference type="InterPro" id="IPR029063">
    <property type="entry name" value="SAM-dependent_MTases_sf"/>
</dbReference>
<dbReference type="EMBL" id="BK032621">
    <property type="protein sequence ID" value="DAF51721.1"/>
    <property type="molecule type" value="Genomic_DNA"/>
</dbReference>
<dbReference type="GO" id="GO:0008170">
    <property type="term" value="F:N-methyltransferase activity"/>
    <property type="evidence" value="ECO:0007669"/>
    <property type="project" value="InterPro"/>
</dbReference>
<protein>
    <submittedName>
        <fullName evidence="4">Adenine-specific methyltransferase</fullName>
    </submittedName>
</protein>
<evidence type="ECO:0000259" key="3">
    <source>
        <dbReference type="Pfam" id="PF01555"/>
    </source>
</evidence>
<dbReference type="SUPFAM" id="SSF53335">
    <property type="entry name" value="S-adenosyl-L-methionine-dependent methyltransferases"/>
    <property type="match status" value="1"/>
</dbReference>
<dbReference type="InterPro" id="IPR002941">
    <property type="entry name" value="DNA_methylase_N4/N6"/>
</dbReference>